<reference evidence="1 2" key="1">
    <citation type="journal article" date="2019" name="Sci. Rep.">
        <title>Orb-weaving spider Araneus ventricosus genome elucidates the spidroin gene catalogue.</title>
        <authorList>
            <person name="Kono N."/>
            <person name="Nakamura H."/>
            <person name="Ohtoshi R."/>
            <person name="Moran D.A.P."/>
            <person name="Shinohara A."/>
            <person name="Yoshida Y."/>
            <person name="Fujiwara M."/>
            <person name="Mori M."/>
            <person name="Tomita M."/>
            <person name="Arakawa K."/>
        </authorList>
    </citation>
    <scope>NUCLEOTIDE SEQUENCE [LARGE SCALE GENOMIC DNA]</scope>
</reference>
<name>A0A4Y2FIN8_ARAVE</name>
<comment type="caution">
    <text evidence="1">The sequence shown here is derived from an EMBL/GenBank/DDBJ whole genome shotgun (WGS) entry which is preliminary data.</text>
</comment>
<evidence type="ECO:0000313" key="1">
    <source>
        <dbReference type="EMBL" id="GBM40953.1"/>
    </source>
</evidence>
<gene>
    <name evidence="1" type="ORF">AVEN_139129_1</name>
</gene>
<organism evidence="1 2">
    <name type="scientific">Araneus ventricosus</name>
    <name type="common">Orbweaver spider</name>
    <name type="synonym">Epeira ventricosa</name>
    <dbReference type="NCBI Taxonomy" id="182803"/>
    <lineage>
        <taxon>Eukaryota</taxon>
        <taxon>Metazoa</taxon>
        <taxon>Ecdysozoa</taxon>
        <taxon>Arthropoda</taxon>
        <taxon>Chelicerata</taxon>
        <taxon>Arachnida</taxon>
        <taxon>Araneae</taxon>
        <taxon>Araneomorphae</taxon>
        <taxon>Entelegynae</taxon>
        <taxon>Araneoidea</taxon>
        <taxon>Araneidae</taxon>
        <taxon>Araneus</taxon>
    </lineage>
</organism>
<proteinExistence type="predicted"/>
<protein>
    <submittedName>
        <fullName evidence="1">Uncharacterized protein</fullName>
    </submittedName>
</protein>
<keyword evidence="2" id="KW-1185">Reference proteome</keyword>
<sequence>MKFESKFPGGRKETQNIISWKHLHLSSNSQHKNHRNRSTCHAVRPISVHQCRRDCRKRAESACDSHLSARRHHCGNAASPGSFSSTGTDDCRWVIATRPSSPSCGASRITIAKAVTAERYLTIPSIVPFLLPVITIRWHQRLKHLSYCETYFSTPMSEISASGEQSRLVTAVCVHVVVTDEMLLRYQSLQVL</sequence>
<dbReference type="EMBL" id="BGPR01096125">
    <property type="protein sequence ID" value="GBM40953.1"/>
    <property type="molecule type" value="Genomic_DNA"/>
</dbReference>
<evidence type="ECO:0000313" key="2">
    <source>
        <dbReference type="Proteomes" id="UP000499080"/>
    </source>
</evidence>
<dbReference type="AlphaFoldDB" id="A0A4Y2FIN8"/>
<dbReference type="Proteomes" id="UP000499080">
    <property type="component" value="Unassembled WGS sequence"/>
</dbReference>
<accession>A0A4Y2FIN8</accession>